<reference evidence="1" key="1">
    <citation type="submission" date="2023-04" db="EMBL/GenBank/DDBJ databases">
        <title>Ambrosiozyma monospora NBRC 10751.</title>
        <authorList>
            <person name="Ichikawa N."/>
            <person name="Sato H."/>
            <person name="Tonouchi N."/>
        </authorList>
    </citation>
    <scope>NUCLEOTIDE SEQUENCE</scope>
    <source>
        <strain evidence="1">NBRC 10751</strain>
    </source>
</reference>
<evidence type="ECO:0000313" key="1">
    <source>
        <dbReference type="EMBL" id="GME75454.1"/>
    </source>
</evidence>
<sequence length="159" mass="18249">MSVMFDGDFKDFYRLGNSNLGVQDLVKDISLVSEIVKQWRNYISDVPEEERKQKSLKLKITSTDEKTIRQCHSPLMDILSKNRDILTTSFGLREFPSPESLDLYFGLFAQCDSVSISEDKNSQNNVEWINDISCLASLSISSKRMFSSRNMHSSLENFT</sequence>
<protein>
    <submittedName>
        <fullName evidence="1">Unnamed protein product</fullName>
    </submittedName>
</protein>
<accession>A0ACB5SXA1</accession>
<name>A0ACB5SXA1_AMBMO</name>
<dbReference type="Proteomes" id="UP001165064">
    <property type="component" value="Unassembled WGS sequence"/>
</dbReference>
<gene>
    <name evidence="1" type="ORF">Amon02_000216700</name>
</gene>
<keyword evidence="2" id="KW-1185">Reference proteome</keyword>
<dbReference type="EMBL" id="BSXS01001215">
    <property type="protein sequence ID" value="GME75454.1"/>
    <property type="molecule type" value="Genomic_DNA"/>
</dbReference>
<organism evidence="1 2">
    <name type="scientific">Ambrosiozyma monospora</name>
    <name type="common">Yeast</name>
    <name type="synonym">Endomycopsis monosporus</name>
    <dbReference type="NCBI Taxonomy" id="43982"/>
    <lineage>
        <taxon>Eukaryota</taxon>
        <taxon>Fungi</taxon>
        <taxon>Dikarya</taxon>
        <taxon>Ascomycota</taxon>
        <taxon>Saccharomycotina</taxon>
        <taxon>Pichiomycetes</taxon>
        <taxon>Pichiales</taxon>
        <taxon>Pichiaceae</taxon>
        <taxon>Ambrosiozyma</taxon>
    </lineage>
</organism>
<evidence type="ECO:0000313" key="2">
    <source>
        <dbReference type="Proteomes" id="UP001165064"/>
    </source>
</evidence>
<comment type="caution">
    <text evidence="1">The sequence shown here is derived from an EMBL/GenBank/DDBJ whole genome shotgun (WGS) entry which is preliminary data.</text>
</comment>
<proteinExistence type="predicted"/>